<dbReference type="InterPro" id="IPR043132">
    <property type="entry name" value="BCAT-like_C"/>
</dbReference>
<dbReference type="InterPro" id="IPR050571">
    <property type="entry name" value="Class-IV_PLP-Dep_Aminotrnsfr"/>
</dbReference>
<dbReference type="GO" id="GO:0008696">
    <property type="term" value="F:4-amino-4-deoxychorismate lyase activity"/>
    <property type="evidence" value="ECO:0007669"/>
    <property type="project" value="UniProtKB-EC"/>
</dbReference>
<evidence type="ECO:0000256" key="1">
    <source>
        <dbReference type="ARBA" id="ARBA00001933"/>
    </source>
</evidence>
<keyword evidence="8" id="KW-0663">Pyridoxal phosphate</keyword>
<evidence type="ECO:0000313" key="20">
    <source>
        <dbReference type="EMBL" id="ROU09488.1"/>
    </source>
</evidence>
<comment type="catalytic activity">
    <reaction evidence="15">
        <text>4-amino-4-deoxychorismate = 4-aminobenzoate + pyruvate + H(+)</text>
        <dbReference type="Rhea" id="RHEA:16201"/>
        <dbReference type="ChEBI" id="CHEBI:15361"/>
        <dbReference type="ChEBI" id="CHEBI:15378"/>
        <dbReference type="ChEBI" id="CHEBI:17836"/>
        <dbReference type="ChEBI" id="CHEBI:58406"/>
        <dbReference type="EC" id="4.1.3.38"/>
    </reaction>
</comment>
<dbReference type="InterPro" id="IPR043131">
    <property type="entry name" value="BCAT-like_N"/>
</dbReference>
<dbReference type="FunFam" id="3.20.10.10:FF:000002">
    <property type="entry name" value="D-alanine aminotransferase"/>
    <property type="match status" value="1"/>
</dbReference>
<feature type="region of interest" description="Disordered" evidence="19">
    <location>
        <begin position="142"/>
        <end position="221"/>
    </location>
</feature>
<evidence type="ECO:0000256" key="9">
    <source>
        <dbReference type="ARBA" id="ARBA00022909"/>
    </source>
</evidence>
<dbReference type="Gene3D" id="3.30.470.10">
    <property type="match status" value="1"/>
</dbReference>
<dbReference type="PANTHER" id="PTHR42743">
    <property type="entry name" value="AMINO-ACID AMINOTRANSFERASE"/>
    <property type="match status" value="1"/>
</dbReference>
<dbReference type="GO" id="GO:0008652">
    <property type="term" value="P:amino acid biosynthetic process"/>
    <property type="evidence" value="ECO:0007669"/>
    <property type="project" value="UniProtKB-ARBA"/>
</dbReference>
<evidence type="ECO:0000256" key="18">
    <source>
        <dbReference type="ARBA" id="ARBA00080135"/>
    </source>
</evidence>
<evidence type="ECO:0000256" key="6">
    <source>
        <dbReference type="ARBA" id="ARBA00009320"/>
    </source>
</evidence>
<evidence type="ECO:0000256" key="8">
    <source>
        <dbReference type="ARBA" id="ARBA00022898"/>
    </source>
</evidence>
<comment type="pathway">
    <text evidence="3">Amino-acid biosynthesis; L-isoleucine biosynthesis; L-isoleucine from 2-oxobutanoate: step 4/4.</text>
</comment>
<organism evidence="20 21">
    <name type="scientific">Lysobacter enzymogenes</name>
    <dbReference type="NCBI Taxonomy" id="69"/>
    <lineage>
        <taxon>Bacteria</taxon>
        <taxon>Pseudomonadati</taxon>
        <taxon>Pseudomonadota</taxon>
        <taxon>Gammaproteobacteria</taxon>
        <taxon>Lysobacterales</taxon>
        <taxon>Lysobacteraceae</taxon>
        <taxon>Lysobacter</taxon>
    </lineage>
</organism>
<feature type="compositionally biased region" description="Basic residues" evidence="19">
    <location>
        <begin position="186"/>
        <end position="195"/>
    </location>
</feature>
<dbReference type="AlphaFoldDB" id="A0A3N2RPV7"/>
<dbReference type="Pfam" id="PF01063">
    <property type="entry name" value="Aminotran_4"/>
    <property type="match status" value="1"/>
</dbReference>
<dbReference type="Gene3D" id="3.20.10.10">
    <property type="entry name" value="D-amino Acid Aminotransferase, subunit A, domain 2"/>
    <property type="match status" value="1"/>
</dbReference>
<feature type="region of interest" description="Disordered" evidence="19">
    <location>
        <begin position="30"/>
        <end position="52"/>
    </location>
</feature>
<comment type="catalytic activity">
    <reaction evidence="13">
        <text>L-isoleucine + 2-oxoglutarate = (S)-3-methyl-2-oxopentanoate + L-glutamate</text>
        <dbReference type="Rhea" id="RHEA:24801"/>
        <dbReference type="ChEBI" id="CHEBI:16810"/>
        <dbReference type="ChEBI" id="CHEBI:29985"/>
        <dbReference type="ChEBI" id="CHEBI:35146"/>
        <dbReference type="ChEBI" id="CHEBI:58045"/>
        <dbReference type="EC" id="2.6.1.42"/>
    </reaction>
</comment>
<proteinExistence type="inferred from homology"/>
<evidence type="ECO:0000256" key="5">
    <source>
        <dbReference type="ARBA" id="ARBA00005072"/>
    </source>
</evidence>
<keyword evidence="9" id="KW-0289">Folate biosynthesis</keyword>
<reference evidence="20 21" key="1">
    <citation type="submission" date="2018-10" db="EMBL/GenBank/DDBJ databases">
        <title>The genome of Lysobacter enzymogenes OH11.</title>
        <authorList>
            <person name="Liu F."/>
            <person name="Zhao Y."/>
            <person name="Qian G."/>
            <person name="Chen Y."/>
            <person name="Xu H."/>
        </authorList>
    </citation>
    <scope>NUCLEOTIDE SEQUENCE [LARGE SCALE GENOMIC DNA]</scope>
    <source>
        <strain evidence="20 21">OH11</strain>
    </source>
</reference>
<evidence type="ECO:0000256" key="15">
    <source>
        <dbReference type="ARBA" id="ARBA00049529"/>
    </source>
</evidence>
<name>A0A3N2RPV7_LYSEN</name>
<dbReference type="GO" id="GO:0005829">
    <property type="term" value="C:cytosol"/>
    <property type="evidence" value="ECO:0007669"/>
    <property type="project" value="TreeGrafter"/>
</dbReference>
<evidence type="ECO:0000256" key="11">
    <source>
        <dbReference type="ARBA" id="ARBA00035676"/>
    </source>
</evidence>
<feature type="compositionally biased region" description="Low complexity" evidence="19">
    <location>
        <begin position="151"/>
        <end position="162"/>
    </location>
</feature>
<dbReference type="CDD" id="cd00449">
    <property type="entry name" value="PLPDE_IV"/>
    <property type="match status" value="1"/>
</dbReference>
<comment type="pathway">
    <text evidence="5">Amino-acid biosynthesis; L-leucine biosynthesis; L-leucine from 3-methyl-2-oxobutanoate: step 4/4.</text>
</comment>
<comment type="pathway">
    <text evidence="4">Amino-acid biosynthesis; L-valine biosynthesis; L-valine from pyruvate: step 4/4.</text>
</comment>
<dbReference type="InterPro" id="IPR001544">
    <property type="entry name" value="Aminotrans_IV"/>
</dbReference>
<evidence type="ECO:0000256" key="17">
    <source>
        <dbReference type="ARBA" id="ARBA00069174"/>
    </source>
</evidence>
<comment type="catalytic activity">
    <reaction evidence="14">
        <text>L-leucine + 2-oxoglutarate = 4-methyl-2-oxopentanoate + L-glutamate</text>
        <dbReference type="Rhea" id="RHEA:18321"/>
        <dbReference type="ChEBI" id="CHEBI:16810"/>
        <dbReference type="ChEBI" id="CHEBI:17865"/>
        <dbReference type="ChEBI" id="CHEBI:29985"/>
        <dbReference type="ChEBI" id="CHEBI:57427"/>
        <dbReference type="EC" id="2.6.1.42"/>
    </reaction>
</comment>
<comment type="similarity">
    <text evidence="6">Belongs to the class-IV pyridoxal-phosphate-dependent aminotransferase family.</text>
</comment>
<dbReference type="Proteomes" id="UP000275910">
    <property type="component" value="Unassembled WGS sequence"/>
</dbReference>
<dbReference type="InterPro" id="IPR036038">
    <property type="entry name" value="Aminotransferase-like"/>
</dbReference>
<accession>A0A3N2RPV7</accession>
<evidence type="ECO:0000256" key="12">
    <source>
        <dbReference type="ARBA" id="ARBA00048212"/>
    </source>
</evidence>
<comment type="pathway">
    <text evidence="10">Cofactor biosynthesis; tetrahydrofolate biosynthesis; 4-aminobenzoate from chorismate: step 2/2.</text>
</comment>
<evidence type="ECO:0000256" key="16">
    <source>
        <dbReference type="ARBA" id="ARBA00054027"/>
    </source>
</evidence>
<dbReference type="EMBL" id="RCTY01000001">
    <property type="protein sequence ID" value="ROU09488.1"/>
    <property type="molecule type" value="Genomic_DNA"/>
</dbReference>
<evidence type="ECO:0000256" key="2">
    <source>
        <dbReference type="ARBA" id="ARBA00003109"/>
    </source>
</evidence>
<evidence type="ECO:0000313" key="21">
    <source>
        <dbReference type="Proteomes" id="UP000275910"/>
    </source>
</evidence>
<feature type="compositionally biased region" description="Basic residues" evidence="19">
    <location>
        <begin position="31"/>
        <end position="52"/>
    </location>
</feature>
<dbReference type="EC" id="4.1.3.38" evidence="11"/>
<evidence type="ECO:0000256" key="3">
    <source>
        <dbReference type="ARBA" id="ARBA00004824"/>
    </source>
</evidence>
<dbReference type="PANTHER" id="PTHR42743:SF11">
    <property type="entry name" value="AMINODEOXYCHORISMATE LYASE"/>
    <property type="match status" value="1"/>
</dbReference>
<evidence type="ECO:0000256" key="4">
    <source>
        <dbReference type="ARBA" id="ARBA00004931"/>
    </source>
</evidence>
<comment type="function">
    <text evidence="2">Acts on leucine, isoleucine and valine.</text>
</comment>
<dbReference type="EC" id="2.6.1.42" evidence="7"/>
<comment type="catalytic activity">
    <reaction evidence="12">
        <text>L-valine + 2-oxoglutarate = 3-methyl-2-oxobutanoate + L-glutamate</text>
        <dbReference type="Rhea" id="RHEA:24813"/>
        <dbReference type="ChEBI" id="CHEBI:11851"/>
        <dbReference type="ChEBI" id="CHEBI:16810"/>
        <dbReference type="ChEBI" id="CHEBI:29985"/>
        <dbReference type="ChEBI" id="CHEBI:57762"/>
        <dbReference type="EC" id="2.6.1.42"/>
    </reaction>
</comment>
<evidence type="ECO:0000256" key="13">
    <source>
        <dbReference type="ARBA" id="ARBA00048798"/>
    </source>
</evidence>
<evidence type="ECO:0000256" key="14">
    <source>
        <dbReference type="ARBA" id="ARBA00049229"/>
    </source>
</evidence>
<evidence type="ECO:0000256" key="19">
    <source>
        <dbReference type="SAM" id="MobiDB-lite"/>
    </source>
</evidence>
<dbReference type="SUPFAM" id="SSF56752">
    <property type="entry name" value="D-aminoacid aminotransferase-like PLP-dependent enzymes"/>
    <property type="match status" value="1"/>
</dbReference>
<evidence type="ECO:0000256" key="10">
    <source>
        <dbReference type="ARBA" id="ARBA00035633"/>
    </source>
</evidence>
<gene>
    <name evidence="20" type="ORF">D9T17_00895</name>
</gene>
<evidence type="ECO:0000256" key="7">
    <source>
        <dbReference type="ARBA" id="ARBA00013053"/>
    </source>
</evidence>
<comment type="caution">
    <text evidence="20">The sequence shown here is derived from an EMBL/GenBank/DDBJ whole genome shotgun (WGS) entry which is preliminary data.</text>
</comment>
<protein>
    <recommendedName>
        <fullName evidence="17">Aminodeoxychorismate lyase</fullName>
        <ecNumber evidence="7">2.6.1.42</ecNumber>
        <ecNumber evidence="11">4.1.3.38</ecNumber>
    </recommendedName>
    <alternativeName>
        <fullName evidence="18">4-amino-4-deoxychorismate lyase</fullName>
    </alternativeName>
</protein>
<dbReference type="SMR" id="A0A3N2RPV7"/>
<dbReference type="GO" id="GO:0004084">
    <property type="term" value="F:branched-chain-amino-acid transaminase activity"/>
    <property type="evidence" value="ECO:0007669"/>
    <property type="project" value="UniProtKB-EC"/>
</dbReference>
<comment type="cofactor">
    <cofactor evidence="1">
        <name>pyridoxal 5'-phosphate</name>
        <dbReference type="ChEBI" id="CHEBI:597326"/>
    </cofactor>
</comment>
<sequence length="567" mass="62377">MARPLVADRAARAAPARERAARLAVETVAGRARRTPARRRRHRRAAPGLRRRRHRRVVERDRWLLHPACVRARRAAASIAGASARGRRRLQRFARRTLGPARRVRRHPLRRPAAARPGRSTLRRARAGTSFRWRLAWPGPVRTPPRRALARTRAAARALAARQPRDLVPEPARQRRPLPRPQPRPAGRRPQRRYRRAAEPGRPRPRLVRQPGIPPRRPLEPARAVAALRRTGRFRPRRLAQGPPGPARTAPQLGMATMIWLDGRLVAAEQAKVSVFDRGFLYGDGLFETLPVYAGTPFLLQRHLDRLQRGAQALRFANAPSAADWRVAVAAVIAAHPEPESTLRLWLSRGTGVGLACGSARNPTWIAACLPARRYEPRVYAQGVAVFASERIHALPEQAPTASKHANYLASILAFDDAHARGADEALLCNARGDVCEGAYSNLFFVVDGVLTTPPLSDGALAGTARACLLELAATLGLPVAERSLPIARLDEVEEAFMSNALIGLAPIQRVLREHAAELRWPAPGPIARRLSAAYAELVRAHTGLTWPLLQAPQPSPPHPIPATASA</sequence>
<comment type="function">
    <text evidence="16">Involved in the biosynthesis of p-aminobenzoate (PABA), a precursor of tetrahydrofolate. Converts 4-amino-4-deoxychorismate into 4-aminobenzoate (PABA) and pyruvate.</text>
</comment>
<dbReference type="GO" id="GO:0046656">
    <property type="term" value="P:folic acid biosynthetic process"/>
    <property type="evidence" value="ECO:0007669"/>
    <property type="project" value="UniProtKB-KW"/>
</dbReference>